<organism evidence="2 3">
    <name type="scientific">Taibaiella soli</name>
    <dbReference type="NCBI Taxonomy" id="1649169"/>
    <lineage>
        <taxon>Bacteria</taxon>
        <taxon>Pseudomonadati</taxon>
        <taxon>Bacteroidota</taxon>
        <taxon>Chitinophagia</taxon>
        <taxon>Chitinophagales</taxon>
        <taxon>Chitinophagaceae</taxon>
        <taxon>Taibaiella</taxon>
    </lineage>
</organism>
<gene>
    <name evidence="2" type="ORF">DN068_20140</name>
</gene>
<comment type="caution">
    <text evidence="2">The sequence shown here is derived from an EMBL/GenBank/DDBJ whole genome shotgun (WGS) entry which is preliminary data.</text>
</comment>
<keyword evidence="1" id="KW-1133">Transmembrane helix</keyword>
<protein>
    <recommendedName>
        <fullName evidence="4">Bacterial Pleckstrin homology domain-containing protein</fullName>
    </recommendedName>
</protein>
<keyword evidence="1" id="KW-0472">Membrane</keyword>
<dbReference type="OrthoDB" id="582675at2"/>
<dbReference type="RefSeq" id="WP_111000750.1">
    <property type="nucleotide sequence ID" value="NZ_QKTW01000027.1"/>
</dbReference>
<feature type="transmembrane region" description="Helical" evidence="1">
    <location>
        <begin position="12"/>
        <end position="33"/>
    </location>
</feature>
<keyword evidence="3" id="KW-1185">Reference proteome</keyword>
<dbReference type="Proteomes" id="UP000248745">
    <property type="component" value="Unassembled WGS sequence"/>
</dbReference>
<proteinExistence type="predicted"/>
<name>A0A2W2BBJ6_9BACT</name>
<keyword evidence="1" id="KW-0812">Transmembrane</keyword>
<evidence type="ECO:0008006" key="4">
    <source>
        <dbReference type="Google" id="ProtNLM"/>
    </source>
</evidence>
<dbReference type="EMBL" id="QKTW01000027">
    <property type="protein sequence ID" value="PZF71016.1"/>
    <property type="molecule type" value="Genomic_DNA"/>
</dbReference>
<evidence type="ECO:0000313" key="2">
    <source>
        <dbReference type="EMBL" id="PZF71016.1"/>
    </source>
</evidence>
<dbReference type="AlphaFoldDB" id="A0A2W2BBJ6"/>
<evidence type="ECO:0000256" key="1">
    <source>
        <dbReference type="SAM" id="Phobius"/>
    </source>
</evidence>
<accession>A0A2W2BBJ6</accession>
<evidence type="ECO:0000313" key="3">
    <source>
        <dbReference type="Proteomes" id="UP000248745"/>
    </source>
</evidence>
<reference evidence="2 3" key="1">
    <citation type="submission" date="2018-06" db="EMBL/GenBank/DDBJ databases">
        <title>Mucibacter soli gen. nov., sp. nov., a new member of the family Chitinophagaceae producing mucin.</title>
        <authorList>
            <person name="Kim M.-K."/>
            <person name="Park S."/>
            <person name="Kim T.-S."/>
            <person name="Joung Y."/>
            <person name="Han J.-H."/>
            <person name="Kim S.B."/>
        </authorList>
    </citation>
    <scope>NUCLEOTIDE SEQUENCE [LARGE SCALE GENOMIC DNA]</scope>
    <source>
        <strain evidence="2 3">R1-15</strain>
    </source>
</reference>
<feature type="transmembrane region" description="Helical" evidence="1">
    <location>
        <begin position="45"/>
        <end position="63"/>
    </location>
</feature>
<sequence>MFRETQKFRQPWLWLIIMFIALGLLWPVYSHIITGAQPGKQPMPMWVSIILIITTLGGILLMYSARMDVEIDEEGITFSFFPLVGKKKMLWSQVENVYVREYNAILEYGGWGIRYSMGKRKGRALCVSGKMGIQIIGKDEKKLLLGTQKAQEASVILSKLAKQRIVKNVAE</sequence>